<name>A0ABQ3XE64_9ACTN</name>
<gene>
    <name evidence="3" type="ORF">Aco03nite_052060</name>
</gene>
<dbReference type="RefSeq" id="WP_203798750.1">
    <property type="nucleotide sequence ID" value="NZ_BAAAQE010000108.1"/>
</dbReference>
<comment type="caution">
    <text evidence="3">The sequence shown here is derived from an EMBL/GenBank/DDBJ whole genome shotgun (WGS) entry which is preliminary data.</text>
</comment>
<feature type="region of interest" description="Disordered" evidence="1">
    <location>
        <begin position="67"/>
        <end position="94"/>
    </location>
</feature>
<keyword evidence="4" id="KW-1185">Reference proteome</keyword>
<keyword evidence="2" id="KW-0812">Transmembrane</keyword>
<feature type="transmembrane region" description="Helical" evidence="2">
    <location>
        <begin position="41"/>
        <end position="60"/>
    </location>
</feature>
<organism evidence="3 4">
    <name type="scientific">Actinoplanes couchii</name>
    <dbReference type="NCBI Taxonomy" id="403638"/>
    <lineage>
        <taxon>Bacteria</taxon>
        <taxon>Bacillati</taxon>
        <taxon>Actinomycetota</taxon>
        <taxon>Actinomycetes</taxon>
        <taxon>Micromonosporales</taxon>
        <taxon>Micromonosporaceae</taxon>
        <taxon>Actinoplanes</taxon>
    </lineage>
</organism>
<sequence>MSDDRIQQGLDSYADHLQRTAAPALSAEIRRRGDRRRRNRATGAAFAAVLIAAAGLGAVLSRGSSSPEPILPAESVSPSAPAGPTAMPSWTGGVTSNVDQIRQIGVDLDKGVLIDVADAGTGLGLAVGPGDVVDFTGSAGAATAEMSLIPAPVKAANRVIIVPVARLGWCVTDTGGVPLSLQPCREGAATQTWRVAAHGDSGAFNLIGPSGEIRGDETGMVATGGFTGLQTKPF</sequence>
<keyword evidence="2" id="KW-1133">Transmembrane helix</keyword>
<evidence type="ECO:0000313" key="4">
    <source>
        <dbReference type="Proteomes" id="UP000612282"/>
    </source>
</evidence>
<reference evidence="3 4" key="1">
    <citation type="submission" date="2021-01" db="EMBL/GenBank/DDBJ databases">
        <title>Whole genome shotgun sequence of Actinoplanes couchii NBRC 106145.</title>
        <authorList>
            <person name="Komaki H."/>
            <person name="Tamura T."/>
        </authorList>
    </citation>
    <scope>NUCLEOTIDE SEQUENCE [LARGE SCALE GENOMIC DNA]</scope>
    <source>
        <strain evidence="3 4">NBRC 106145</strain>
    </source>
</reference>
<evidence type="ECO:0000256" key="1">
    <source>
        <dbReference type="SAM" id="MobiDB-lite"/>
    </source>
</evidence>
<accession>A0ABQ3XE64</accession>
<evidence type="ECO:0000313" key="3">
    <source>
        <dbReference type="EMBL" id="GID56802.1"/>
    </source>
</evidence>
<dbReference type="EMBL" id="BOMG01000063">
    <property type="protein sequence ID" value="GID56802.1"/>
    <property type="molecule type" value="Genomic_DNA"/>
</dbReference>
<evidence type="ECO:0008006" key="5">
    <source>
        <dbReference type="Google" id="ProtNLM"/>
    </source>
</evidence>
<dbReference type="Proteomes" id="UP000612282">
    <property type="component" value="Unassembled WGS sequence"/>
</dbReference>
<protein>
    <recommendedName>
        <fullName evidence="5">Ricin B lectin domain-containing protein</fullName>
    </recommendedName>
</protein>
<proteinExistence type="predicted"/>
<evidence type="ECO:0000256" key="2">
    <source>
        <dbReference type="SAM" id="Phobius"/>
    </source>
</evidence>
<keyword evidence="2" id="KW-0472">Membrane</keyword>